<dbReference type="AlphaFoldDB" id="A0A3S2YQM0"/>
<evidence type="ECO:0000256" key="3">
    <source>
        <dbReference type="ARBA" id="ARBA00023163"/>
    </source>
</evidence>
<feature type="region of interest" description="Disordered" evidence="4">
    <location>
        <begin position="1"/>
        <end position="25"/>
    </location>
</feature>
<dbReference type="InterPro" id="IPR039422">
    <property type="entry name" value="MarR/SlyA-like"/>
</dbReference>
<dbReference type="SMART" id="SM00347">
    <property type="entry name" value="HTH_MARR"/>
    <property type="match status" value="1"/>
</dbReference>
<gene>
    <name evidence="6" type="ORF">EOE48_16525</name>
</gene>
<evidence type="ECO:0000256" key="2">
    <source>
        <dbReference type="ARBA" id="ARBA00023125"/>
    </source>
</evidence>
<keyword evidence="1" id="KW-0805">Transcription regulation</keyword>
<accession>A0A3S2YQM0</accession>
<dbReference type="Pfam" id="PF12802">
    <property type="entry name" value="MarR_2"/>
    <property type="match status" value="1"/>
</dbReference>
<dbReference type="InterPro" id="IPR036390">
    <property type="entry name" value="WH_DNA-bd_sf"/>
</dbReference>
<dbReference type="PROSITE" id="PS50995">
    <property type="entry name" value="HTH_MARR_2"/>
    <property type="match status" value="1"/>
</dbReference>
<dbReference type="Proteomes" id="UP000286997">
    <property type="component" value="Unassembled WGS sequence"/>
</dbReference>
<dbReference type="InterPro" id="IPR023187">
    <property type="entry name" value="Tscrpt_reg_MarR-type_CS"/>
</dbReference>
<dbReference type="PANTHER" id="PTHR33164">
    <property type="entry name" value="TRANSCRIPTIONAL REGULATOR, MARR FAMILY"/>
    <property type="match status" value="1"/>
</dbReference>
<keyword evidence="3" id="KW-0804">Transcription</keyword>
<protein>
    <submittedName>
        <fullName evidence="6">MarR family transcriptional regulator</fullName>
    </submittedName>
</protein>
<evidence type="ECO:0000256" key="4">
    <source>
        <dbReference type="SAM" id="MobiDB-lite"/>
    </source>
</evidence>
<keyword evidence="2" id="KW-0238">DNA-binding</keyword>
<dbReference type="InterPro" id="IPR000835">
    <property type="entry name" value="HTH_MarR-typ"/>
</dbReference>
<organism evidence="6 7">
    <name type="scientific">Methylobacterium oryzihabitans</name>
    <dbReference type="NCBI Taxonomy" id="2499852"/>
    <lineage>
        <taxon>Bacteria</taxon>
        <taxon>Pseudomonadati</taxon>
        <taxon>Pseudomonadota</taxon>
        <taxon>Alphaproteobacteria</taxon>
        <taxon>Hyphomicrobiales</taxon>
        <taxon>Methylobacteriaceae</taxon>
        <taxon>Methylobacterium</taxon>
    </lineage>
</organism>
<dbReference type="PANTHER" id="PTHR33164:SF44">
    <property type="entry name" value="TRANSCRIPTIONAL REGULATORY PROTEIN"/>
    <property type="match status" value="1"/>
</dbReference>
<dbReference type="SUPFAM" id="SSF46785">
    <property type="entry name" value="Winged helix' DNA-binding domain"/>
    <property type="match status" value="1"/>
</dbReference>
<evidence type="ECO:0000313" key="7">
    <source>
        <dbReference type="Proteomes" id="UP000286997"/>
    </source>
</evidence>
<dbReference type="Gene3D" id="1.10.10.10">
    <property type="entry name" value="Winged helix-like DNA-binding domain superfamily/Winged helix DNA-binding domain"/>
    <property type="match status" value="1"/>
</dbReference>
<dbReference type="GO" id="GO:0006950">
    <property type="term" value="P:response to stress"/>
    <property type="evidence" value="ECO:0007669"/>
    <property type="project" value="TreeGrafter"/>
</dbReference>
<dbReference type="InterPro" id="IPR036388">
    <property type="entry name" value="WH-like_DNA-bd_sf"/>
</dbReference>
<dbReference type="OrthoDB" id="9799368at2"/>
<dbReference type="EMBL" id="SACP01000015">
    <property type="protein sequence ID" value="RVU16677.1"/>
    <property type="molecule type" value="Genomic_DNA"/>
</dbReference>
<keyword evidence="7" id="KW-1185">Reference proteome</keyword>
<dbReference type="RefSeq" id="WP_127731054.1">
    <property type="nucleotide sequence ID" value="NZ_SACP01000015.1"/>
</dbReference>
<name>A0A3S2YQM0_9HYPH</name>
<dbReference type="GO" id="GO:0003677">
    <property type="term" value="F:DNA binding"/>
    <property type="evidence" value="ECO:0007669"/>
    <property type="project" value="UniProtKB-KW"/>
</dbReference>
<sequence length="185" mass="20660">MNEAARIPPEIPSPDAAPPAANEDRPEAPAYDLMELLFFAYRDFVADPDRILAEYGFGRAHHRVLHFVDRNPGLTIAELLDILRITKQSLNRVLKELIEQGYIAQRTGTSDRRHRLLTCTPGGRRLARRLAAVQGRRLRRALDEVGPELREPAGRFLLALIEPGEREAVSRLLAATAETGPADEP</sequence>
<dbReference type="GO" id="GO:0003700">
    <property type="term" value="F:DNA-binding transcription factor activity"/>
    <property type="evidence" value="ECO:0007669"/>
    <property type="project" value="InterPro"/>
</dbReference>
<evidence type="ECO:0000313" key="6">
    <source>
        <dbReference type="EMBL" id="RVU16677.1"/>
    </source>
</evidence>
<evidence type="ECO:0000256" key="1">
    <source>
        <dbReference type="ARBA" id="ARBA00023015"/>
    </source>
</evidence>
<reference evidence="6 7" key="1">
    <citation type="submission" date="2019-01" db="EMBL/GenBank/DDBJ databases">
        <authorList>
            <person name="Chen W.-M."/>
        </authorList>
    </citation>
    <scope>NUCLEOTIDE SEQUENCE [LARGE SCALE GENOMIC DNA]</scope>
    <source>
        <strain evidence="6 7">TER-1</strain>
    </source>
</reference>
<evidence type="ECO:0000259" key="5">
    <source>
        <dbReference type="PROSITE" id="PS50995"/>
    </source>
</evidence>
<dbReference type="PRINTS" id="PR00598">
    <property type="entry name" value="HTHMARR"/>
</dbReference>
<comment type="caution">
    <text evidence="6">The sequence shown here is derived from an EMBL/GenBank/DDBJ whole genome shotgun (WGS) entry which is preliminary data.</text>
</comment>
<feature type="domain" description="HTH marR-type" evidence="5">
    <location>
        <begin position="30"/>
        <end position="178"/>
    </location>
</feature>
<proteinExistence type="predicted"/>
<dbReference type="PROSITE" id="PS01117">
    <property type="entry name" value="HTH_MARR_1"/>
    <property type="match status" value="1"/>
</dbReference>